<dbReference type="Pfam" id="PF04844">
    <property type="entry name" value="Ovate"/>
    <property type="match status" value="1"/>
</dbReference>
<keyword evidence="5 6" id="KW-0539">Nucleus</keyword>
<comment type="function">
    <text evidence="6">Transcriptional repressor that regulates multiple aspects of plant growth and development.</text>
</comment>
<dbReference type="NCBIfam" id="TIGR01568">
    <property type="entry name" value="A_thal_3678"/>
    <property type="match status" value="1"/>
</dbReference>
<feature type="region of interest" description="Disordered" evidence="7">
    <location>
        <begin position="232"/>
        <end position="261"/>
    </location>
</feature>
<evidence type="ECO:0000313" key="10">
    <source>
        <dbReference type="Proteomes" id="UP001159364"/>
    </source>
</evidence>
<dbReference type="Pfam" id="PF13724">
    <property type="entry name" value="DNA_binding_2"/>
    <property type="match status" value="1"/>
</dbReference>
<evidence type="ECO:0000256" key="4">
    <source>
        <dbReference type="ARBA" id="ARBA00023163"/>
    </source>
</evidence>
<evidence type="ECO:0000256" key="5">
    <source>
        <dbReference type="ARBA" id="ARBA00023242"/>
    </source>
</evidence>
<evidence type="ECO:0000256" key="7">
    <source>
        <dbReference type="SAM" id="MobiDB-lite"/>
    </source>
</evidence>
<dbReference type="PANTHER" id="PTHR33057:SF128">
    <property type="entry name" value="TRANSCRIPTION REPRESSOR OFP3"/>
    <property type="match status" value="1"/>
</dbReference>
<keyword evidence="10" id="KW-1185">Reference proteome</keyword>
<dbReference type="GO" id="GO:0005634">
    <property type="term" value="C:nucleus"/>
    <property type="evidence" value="ECO:0007669"/>
    <property type="project" value="UniProtKB-SubCell"/>
</dbReference>
<dbReference type="EMBL" id="JAIWQS010000004">
    <property type="protein sequence ID" value="KAJ8768676.1"/>
    <property type="molecule type" value="Genomic_DNA"/>
</dbReference>
<evidence type="ECO:0000256" key="2">
    <source>
        <dbReference type="ARBA" id="ARBA00022491"/>
    </source>
</evidence>
<dbReference type="GO" id="GO:0003677">
    <property type="term" value="F:DNA binding"/>
    <property type="evidence" value="ECO:0007669"/>
    <property type="project" value="InterPro"/>
</dbReference>
<evidence type="ECO:0000256" key="1">
    <source>
        <dbReference type="ARBA" id="ARBA00004123"/>
    </source>
</evidence>
<feature type="region of interest" description="Disordered" evidence="7">
    <location>
        <begin position="27"/>
        <end position="50"/>
    </location>
</feature>
<protein>
    <recommendedName>
        <fullName evidence="6">Transcription repressor</fullName>
    </recommendedName>
    <alternativeName>
        <fullName evidence="6">Ovate family protein</fullName>
    </alternativeName>
</protein>
<accession>A0AAV8TQE5</accession>
<dbReference type="InterPro" id="IPR006458">
    <property type="entry name" value="Ovate_C"/>
</dbReference>
<dbReference type="Proteomes" id="UP001159364">
    <property type="component" value="Linkage Group LG04"/>
</dbReference>
<sequence>MGNYRFRLSDMIPNAWFYKLKDMNRSRKQYTSQPSKKKLSSTTTSSRKSNVSQQRYSYYFNATPSSSRVDRCHNSGVNLKVSDTHIPEQPRTSSKKRIQRKTIYRPSPKPVSTSLTSGCSCHAALNSVWKGSVPDSSVGRCSGSSLESPPETYYLESLLSESEEDDGFRVPCSFDRQVGSWSSSRNCKFSYSTTDIVIDVNDECCLSDMKRVDVYDTMISELELPRIVTKPTKRSDRTVEATKFRNSSSKTEESKANRSPSVKFVKEESIRTRIEQNINHHPIRKVSSNYAGIRLRANSPKISNRKVQACARKSVSSSRKKSVLESFAVVKASVDPQRDFTDSMMEMIVENNIREFKDLEDLLACYLSLNSKDYHDLIVQAFEQIWFNMTGLHL</sequence>
<evidence type="ECO:0000256" key="6">
    <source>
        <dbReference type="RuleBase" id="RU367028"/>
    </source>
</evidence>
<keyword evidence="3 6" id="KW-0805">Transcription regulation</keyword>
<dbReference type="AlphaFoldDB" id="A0AAV8TQE5"/>
<reference evidence="9 10" key="1">
    <citation type="submission" date="2021-09" db="EMBL/GenBank/DDBJ databases">
        <title>Genomic insights and catalytic innovation underlie evolution of tropane alkaloids biosynthesis.</title>
        <authorList>
            <person name="Wang Y.-J."/>
            <person name="Tian T."/>
            <person name="Huang J.-P."/>
            <person name="Huang S.-X."/>
        </authorList>
    </citation>
    <scope>NUCLEOTIDE SEQUENCE [LARGE SCALE GENOMIC DNA]</scope>
    <source>
        <strain evidence="9">KIB-2018</strain>
        <tissue evidence="9">Leaf</tissue>
    </source>
</reference>
<dbReference type="InterPro" id="IPR025830">
    <property type="entry name" value="DNA_bnd_dom_ovate"/>
</dbReference>
<proteinExistence type="predicted"/>
<dbReference type="PANTHER" id="PTHR33057">
    <property type="entry name" value="TRANSCRIPTION REPRESSOR OFP7-RELATED"/>
    <property type="match status" value="1"/>
</dbReference>
<comment type="caution">
    <text evidence="9">The sequence shown here is derived from an EMBL/GenBank/DDBJ whole genome shotgun (WGS) entry which is preliminary data.</text>
</comment>
<evidence type="ECO:0000313" key="9">
    <source>
        <dbReference type="EMBL" id="KAJ8768676.1"/>
    </source>
</evidence>
<name>A0AAV8TQE5_9ROSI</name>
<feature type="compositionally biased region" description="Basic and acidic residues" evidence="7">
    <location>
        <begin position="233"/>
        <end position="243"/>
    </location>
</feature>
<dbReference type="GO" id="GO:0045892">
    <property type="term" value="P:negative regulation of DNA-templated transcription"/>
    <property type="evidence" value="ECO:0007669"/>
    <property type="project" value="UniProtKB-UniRule"/>
</dbReference>
<keyword evidence="4 6" id="KW-0804">Transcription</keyword>
<evidence type="ECO:0000256" key="3">
    <source>
        <dbReference type="ARBA" id="ARBA00023015"/>
    </source>
</evidence>
<gene>
    <name evidence="9" type="ORF">K2173_023580</name>
</gene>
<dbReference type="PROSITE" id="PS51754">
    <property type="entry name" value="OVATE"/>
    <property type="match status" value="1"/>
</dbReference>
<keyword evidence="2 6" id="KW-0678">Repressor</keyword>
<feature type="compositionally biased region" description="Low complexity" evidence="7">
    <location>
        <begin position="40"/>
        <end position="50"/>
    </location>
</feature>
<feature type="domain" description="OVATE" evidence="8">
    <location>
        <begin position="329"/>
        <end position="388"/>
    </location>
</feature>
<comment type="subcellular location">
    <subcellularLocation>
        <location evidence="1 6">Nucleus</location>
    </subcellularLocation>
</comment>
<evidence type="ECO:0000259" key="8">
    <source>
        <dbReference type="PROSITE" id="PS51754"/>
    </source>
</evidence>
<organism evidence="9 10">
    <name type="scientific">Erythroxylum novogranatense</name>
    <dbReference type="NCBI Taxonomy" id="1862640"/>
    <lineage>
        <taxon>Eukaryota</taxon>
        <taxon>Viridiplantae</taxon>
        <taxon>Streptophyta</taxon>
        <taxon>Embryophyta</taxon>
        <taxon>Tracheophyta</taxon>
        <taxon>Spermatophyta</taxon>
        <taxon>Magnoliopsida</taxon>
        <taxon>eudicotyledons</taxon>
        <taxon>Gunneridae</taxon>
        <taxon>Pentapetalae</taxon>
        <taxon>rosids</taxon>
        <taxon>fabids</taxon>
        <taxon>Malpighiales</taxon>
        <taxon>Erythroxylaceae</taxon>
        <taxon>Erythroxylum</taxon>
    </lineage>
</organism>
<dbReference type="InterPro" id="IPR038933">
    <property type="entry name" value="Ovate"/>
</dbReference>